<dbReference type="Gene3D" id="1.10.600.10">
    <property type="entry name" value="Farnesyl Diphosphate Synthase"/>
    <property type="match status" value="1"/>
</dbReference>
<dbReference type="Pfam" id="PF00494">
    <property type="entry name" value="SQS_PSY"/>
    <property type="match status" value="1"/>
</dbReference>
<dbReference type="InterPro" id="IPR002060">
    <property type="entry name" value="Squ/phyt_synthse"/>
</dbReference>
<dbReference type="WBParaSite" id="TMUE_1000003288.1">
    <property type="protein sequence ID" value="TMUE_1000003288.1"/>
    <property type="gene ID" value="WBGene00292345"/>
</dbReference>
<dbReference type="STRING" id="70415.A0A5S6Q7X5"/>
<dbReference type="SUPFAM" id="SSF48576">
    <property type="entry name" value="Terpenoid synthases"/>
    <property type="match status" value="1"/>
</dbReference>
<dbReference type="AlphaFoldDB" id="A0A5S6Q7X5"/>
<evidence type="ECO:0000313" key="1">
    <source>
        <dbReference type="Proteomes" id="UP000046395"/>
    </source>
</evidence>
<reference evidence="2" key="1">
    <citation type="submission" date="2019-12" db="UniProtKB">
        <authorList>
            <consortium name="WormBaseParasite"/>
        </authorList>
    </citation>
    <scope>IDENTIFICATION</scope>
</reference>
<proteinExistence type="predicted"/>
<accession>A0A5S6Q7X5</accession>
<dbReference type="InterPro" id="IPR008949">
    <property type="entry name" value="Isoprenoid_synthase_dom_sf"/>
</dbReference>
<dbReference type="Proteomes" id="UP000046395">
    <property type="component" value="Unassembled WGS sequence"/>
</dbReference>
<evidence type="ECO:0000313" key="2">
    <source>
        <dbReference type="WBParaSite" id="TMUE_1000003288.1"/>
    </source>
</evidence>
<name>A0A5S6Q7X5_TRIMR</name>
<organism evidence="1 2">
    <name type="scientific">Trichuris muris</name>
    <name type="common">Mouse whipworm</name>
    <dbReference type="NCBI Taxonomy" id="70415"/>
    <lineage>
        <taxon>Eukaryota</taxon>
        <taxon>Metazoa</taxon>
        <taxon>Ecdysozoa</taxon>
        <taxon>Nematoda</taxon>
        <taxon>Enoplea</taxon>
        <taxon>Dorylaimia</taxon>
        <taxon>Trichinellida</taxon>
        <taxon>Trichuridae</taxon>
        <taxon>Trichuris</taxon>
    </lineage>
</organism>
<sequence>MVHGIQGIHTDHVANHMGNAVGFVNALRSIGLYGYNGGHVIPKELLSRYELSADHFRPEHVYGVSSVIQHIAEHAKAHLQRARSFKEVVPREATGAFLFSAIVDHGLRALSDCSYNPFDPRVQ</sequence>
<keyword evidence="1" id="KW-1185">Reference proteome</keyword>
<protein>
    <submittedName>
        <fullName evidence="2">Uncharacterized protein</fullName>
    </submittedName>
</protein>